<reference evidence="4" key="1">
    <citation type="journal article" date="2019" name="Int. J. Syst. Evol. Microbiol.">
        <title>The Global Catalogue of Microorganisms (GCM) 10K type strain sequencing project: providing services to taxonomists for standard genome sequencing and annotation.</title>
        <authorList>
            <consortium name="The Broad Institute Genomics Platform"/>
            <consortium name="The Broad Institute Genome Sequencing Center for Infectious Disease"/>
            <person name="Wu L."/>
            <person name="Ma J."/>
        </authorList>
    </citation>
    <scope>NUCLEOTIDE SEQUENCE [LARGE SCALE GENOMIC DNA]</scope>
    <source>
        <strain evidence="4">CGMCC 1.10992</strain>
    </source>
</reference>
<comment type="caution">
    <text evidence="3">The sequence shown here is derived from an EMBL/GenBank/DDBJ whole genome shotgun (WGS) entry which is preliminary data.</text>
</comment>
<dbReference type="PROSITE" id="PS51257">
    <property type="entry name" value="PROKAR_LIPOPROTEIN"/>
    <property type="match status" value="1"/>
</dbReference>
<protein>
    <submittedName>
        <fullName evidence="3">DUF4124 domain-containing protein</fullName>
    </submittedName>
</protein>
<evidence type="ECO:0000259" key="2">
    <source>
        <dbReference type="Pfam" id="PF13511"/>
    </source>
</evidence>
<feature type="compositionally biased region" description="Basic and acidic residues" evidence="1">
    <location>
        <begin position="138"/>
        <end position="163"/>
    </location>
</feature>
<keyword evidence="4" id="KW-1185">Reference proteome</keyword>
<feature type="region of interest" description="Disordered" evidence="1">
    <location>
        <begin position="120"/>
        <end position="163"/>
    </location>
</feature>
<evidence type="ECO:0000313" key="3">
    <source>
        <dbReference type="EMBL" id="MFD2095630.1"/>
    </source>
</evidence>
<dbReference type="Proteomes" id="UP001597380">
    <property type="component" value="Unassembled WGS sequence"/>
</dbReference>
<name>A0ABW4XK12_9GAMM</name>
<dbReference type="RefSeq" id="WP_345340299.1">
    <property type="nucleotide sequence ID" value="NZ_BAABLI010000014.1"/>
</dbReference>
<dbReference type="EMBL" id="JBHUHT010000009">
    <property type="protein sequence ID" value="MFD2095630.1"/>
    <property type="molecule type" value="Genomic_DNA"/>
</dbReference>
<evidence type="ECO:0000256" key="1">
    <source>
        <dbReference type="SAM" id="MobiDB-lite"/>
    </source>
</evidence>
<gene>
    <name evidence="3" type="ORF">ACFSJ3_06485</name>
</gene>
<accession>A0ABW4XK12</accession>
<dbReference type="InterPro" id="IPR025392">
    <property type="entry name" value="DUF4124"/>
</dbReference>
<dbReference type="Pfam" id="PF13511">
    <property type="entry name" value="DUF4124"/>
    <property type="match status" value="1"/>
</dbReference>
<evidence type="ECO:0000313" key="4">
    <source>
        <dbReference type="Proteomes" id="UP001597380"/>
    </source>
</evidence>
<sequence length="163" mass="18421">MKKFLYLMLFVVALACSGPFIIKGPDGKPLMTTKTIMPDDHSTVWVYWKNKLVLSYKMLLRQGKSSMGIEEPVPAVYKWQDENGVWHYGDNLAAKEVANPNEVTLSEGQIINIDTPINKQDDKAKQGGTVRLQQSVDTLKEPLEKAEKAKQALEDRSEELEKL</sequence>
<feature type="domain" description="DUF4124" evidence="2">
    <location>
        <begin position="75"/>
        <end position="99"/>
    </location>
</feature>
<proteinExistence type="predicted"/>
<organism evidence="3 4">
    <name type="scientific">Corallincola platygyrae</name>
    <dbReference type="NCBI Taxonomy" id="1193278"/>
    <lineage>
        <taxon>Bacteria</taxon>
        <taxon>Pseudomonadati</taxon>
        <taxon>Pseudomonadota</taxon>
        <taxon>Gammaproteobacteria</taxon>
        <taxon>Alteromonadales</taxon>
        <taxon>Psychromonadaceae</taxon>
        <taxon>Corallincola</taxon>
    </lineage>
</organism>